<dbReference type="Proteomes" id="UP000221339">
    <property type="component" value="Segment"/>
</dbReference>
<protein>
    <submittedName>
        <fullName evidence="1">Uncharacterized protein</fullName>
    </submittedName>
</protein>
<name>A0A0K1LME5_9CAUD</name>
<gene>
    <name evidence="1" type="ORF">CPT_Seuss113</name>
</gene>
<evidence type="ECO:0000313" key="2">
    <source>
        <dbReference type="Proteomes" id="UP000221339"/>
    </source>
</evidence>
<evidence type="ECO:0000313" key="1">
    <source>
        <dbReference type="EMBL" id="AKU43639.1"/>
    </source>
</evidence>
<proteinExistence type="predicted"/>
<keyword evidence="2" id="KW-1185">Reference proteome</keyword>
<sequence>MPANYRQSLDTLLLDLTTGSDQQRIDARSMLRSMAEDADALHEPKLTYANTLNPYDLKPGDVVRMTIGGFGDVDGKDPPTRHYKAGDLAMIGSIDMASSPSTQGLMVTVTIAYGPGQFVNNTFDQDDPCYPFEPVDDATAALARLALHAQLYYDENITIRGDDSKSRPPDGEDFNDLLKMVKEATKCLSLSPSQ</sequence>
<dbReference type="EMBL" id="KT001914">
    <property type="protein sequence ID" value="AKU43639.1"/>
    <property type="molecule type" value="Genomic_DNA"/>
</dbReference>
<reference evidence="1 2" key="1">
    <citation type="journal article" date="2015" name="Genome Announc.">
        <title>Complete Genome Sequence of Caulobacter crescentus Siphophage Seuss.</title>
        <authorList>
            <person name="Sloan J.M."/>
            <person name="Keene J.L."/>
            <person name="Cahill J.L."/>
            <person name="Rasche E.S."/>
            <person name="Kuty Everett G.F."/>
        </authorList>
    </citation>
    <scope>NUCLEOTIDE SEQUENCE [LARGE SCALE GENOMIC DNA]</scope>
</reference>
<accession>A0A0K1LME5</accession>
<organism evidence="1 2">
    <name type="scientific">Caulobacter phage Seuss</name>
    <dbReference type="NCBI Taxonomy" id="1675601"/>
    <lineage>
        <taxon>Viruses</taxon>
        <taxon>Duplodnaviria</taxon>
        <taxon>Heunggongvirae</taxon>
        <taxon>Uroviricota</taxon>
        <taxon>Caudoviricetes</taxon>
        <taxon>Seussvirus</taxon>
        <taxon>Seussvirus seuss</taxon>
    </lineage>
</organism>